<dbReference type="AlphaFoldDB" id="A0A821HUT5"/>
<evidence type="ECO:0000313" key="2">
    <source>
        <dbReference type="EMBL" id="CAF4691127.1"/>
    </source>
</evidence>
<name>A0A821HUT5_9BILA</name>
<feature type="non-terminal residue" evidence="2">
    <location>
        <position position="80"/>
    </location>
</feature>
<accession>A0A821HUT5</accession>
<keyword evidence="4" id="KW-1185">Reference proteome</keyword>
<evidence type="ECO:0000256" key="1">
    <source>
        <dbReference type="SAM" id="MobiDB-lite"/>
    </source>
</evidence>
<protein>
    <submittedName>
        <fullName evidence="2">Uncharacterized protein</fullName>
    </submittedName>
</protein>
<proteinExistence type="predicted"/>
<gene>
    <name evidence="2" type="ORF">OVN521_LOCUS48065</name>
    <name evidence="3" type="ORF">OVN521_LOCUS48725</name>
</gene>
<organism evidence="2 4">
    <name type="scientific">Rotaria magnacalcarata</name>
    <dbReference type="NCBI Taxonomy" id="392030"/>
    <lineage>
        <taxon>Eukaryota</taxon>
        <taxon>Metazoa</taxon>
        <taxon>Spiralia</taxon>
        <taxon>Gnathifera</taxon>
        <taxon>Rotifera</taxon>
        <taxon>Eurotatoria</taxon>
        <taxon>Bdelloidea</taxon>
        <taxon>Philodinida</taxon>
        <taxon>Philodinidae</taxon>
        <taxon>Rotaria</taxon>
    </lineage>
</organism>
<dbReference type="EMBL" id="CAJOBG010098015">
    <property type="protein sequence ID" value="CAF4691127.1"/>
    <property type="molecule type" value="Genomic_DNA"/>
</dbReference>
<feature type="non-terminal residue" evidence="2">
    <location>
        <position position="1"/>
    </location>
</feature>
<sequence>DVRRSTGKITTNIQQQHQRATIEGEHELRIIKEPISSGQNQAVEFTIPKPIEIPPAEHSSTFVVESKKGGRFQTLDISSA</sequence>
<comment type="caution">
    <text evidence="2">The sequence shown here is derived from an EMBL/GenBank/DDBJ whole genome shotgun (WGS) entry which is preliminary data.</text>
</comment>
<evidence type="ECO:0000313" key="4">
    <source>
        <dbReference type="Proteomes" id="UP000663866"/>
    </source>
</evidence>
<dbReference type="EMBL" id="CAJOBG010102850">
    <property type="protein sequence ID" value="CAF4710454.1"/>
    <property type="molecule type" value="Genomic_DNA"/>
</dbReference>
<dbReference type="Proteomes" id="UP000663866">
    <property type="component" value="Unassembled WGS sequence"/>
</dbReference>
<reference evidence="2" key="1">
    <citation type="submission" date="2021-02" db="EMBL/GenBank/DDBJ databases">
        <authorList>
            <person name="Nowell W R."/>
        </authorList>
    </citation>
    <scope>NUCLEOTIDE SEQUENCE</scope>
</reference>
<evidence type="ECO:0000313" key="3">
    <source>
        <dbReference type="EMBL" id="CAF4710454.1"/>
    </source>
</evidence>
<feature type="compositionally biased region" description="Polar residues" evidence="1">
    <location>
        <begin position="7"/>
        <end position="19"/>
    </location>
</feature>
<feature type="region of interest" description="Disordered" evidence="1">
    <location>
        <begin position="1"/>
        <end position="21"/>
    </location>
</feature>